<dbReference type="KEGG" id="hro:HELRODRAFT_188524"/>
<dbReference type="Gene3D" id="3.30.390.30">
    <property type="match status" value="1"/>
</dbReference>
<evidence type="ECO:0008006" key="17">
    <source>
        <dbReference type="Google" id="ProtNLM"/>
    </source>
</evidence>
<keyword evidence="6" id="KW-1015">Disulfide bond</keyword>
<dbReference type="Pfam" id="PF07992">
    <property type="entry name" value="Pyr_redox_2"/>
    <property type="match status" value="1"/>
</dbReference>
<dbReference type="RefSeq" id="XP_009019327.1">
    <property type="nucleotide sequence ID" value="XM_009021079.1"/>
</dbReference>
<evidence type="ECO:0000256" key="4">
    <source>
        <dbReference type="ARBA" id="ARBA00022857"/>
    </source>
</evidence>
<dbReference type="GO" id="GO:0005739">
    <property type="term" value="C:mitochondrion"/>
    <property type="evidence" value="ECO:0000318"/>
    <property type="project" value="GO_Central"/>
</dbReference>
<gene>
    <name evidence="15" type="primary">20210929</name>
    <name evidence="14" type="ORF">HELRODRAFT_188524</name>
</gene>
<dbReference type="PROSITE" id="PS00076">
    <property type="entry name" value="PYRIDINE_REDOX_1"/>
    <property type="match status" value="1"/>
</dbReference>
<dbReference type="STRING" id="6412.T1FQ32"/>
<dbReference type="InterPro" id="IPR036188">
    <property type="entry name" value="FAD/NAD-bd_sf"/>
</dbReference>
<dbReference type="AlphaFoldDB" id="T1FQ32"/>
<feature type="active site" description="Proton acceptor" evidence="8">
    <location>
        <position position="500"/>
    </location>
</feature>
<evidence type="ECO:0000313" key="15">
    <source>
        <dbReference type="EnsemblMetazoa" id="HelroP188524"/>
    </source>
</evidence>
<dbReference type="PRINTS" id="PR00368">
    <property type="entry name" value="FADPNR"/>
</dbReference>
<dbReference type="OrthoDB" id="5956163at2759"/>
<dbReference type="EMBL" id="AMQM01000751">
    <property type="status" value="NOT_ANNOTATED_CDS"/>
    <property type="molecule type" value="Genomic_DNA"/>
</dbReference>
<sequence>MFKIYYKHVNKCLHFKPIYFSKPVSKSYTSGPPADETNFDLVVIGGGSGGLSCAKEAASLGKKVAVLDYVEPSSHGTKWGLGGTCVNVGCIPKKLCHHAAQVGGVISYANKFGWKVPEKVPHDWELMIKNITNYIRSLNFKHRVKLVEMKVKYINAKGHLLDPHTIKATARSGDNVTETQIKAANIVIATGKRPRIPNIPGVSLCITSDDLFWKKTPPGKTLCIGAGYVALEAAGFIQGLGYETTVMARSVPLSKFDKQMAKLVTESMERHGTKVLVNTMPEKFEKSGSRIKVTWRSSDSGLNSDIFDTVVMAIGRTASPNLQIGLQQAGVTLDVDGCVVGNFQNEREKSSVPHIYAIGDALQNGVELTPVAARAGKLLARRMFGFGKEQMDYNNIATTVFTPLEYGCVGMSEELAVATYGEENVDVYHAFYKPLEYTVAENTVDDKGCYIKVIVKRQQEERVLGIHFTGPHAGEVIQGFAVAFRCVVTFQKLVSTVGIHPTVAEEFTKLHITKRSGLDATVTGC</sequence>
<evidence type="ECO:0000256" key="11">
    <source>
        <dbReference type="RuleBase" id="RU003691"/>
    </source>
</evidence>
<dbReference type="EnsemblMetazoa" id="HelroT188524">
    <property type="protein sequence ID" value="HelroP188524"/>
    <property type="gene ID" value="HelroG188524"/>
</dbReference>
<dbReference type="Proteomes" id="UP000015101">
    <property type="component" value="Unassembled WGS sequence"/>
</dbReference>
<keyword evidence="16" id="KW-1185">Reference proteome</keyword>
<dbReference type="GO" id="GO:0005829">
    <property type="term" value="C:cytosol"/>
    <property type="evidence" value="ECO:0000318"/>
    <property type="project" value="GO_Central"/>
</dbReference>
<reference evidence="14 16" key="2">
    <citation type="journal article" date="2013" name="Nature">
        <title>Insights into bilaterian evolution from three spiralian genomes.</title>
        <authorList>
            <person name="Simakov O."/>
            <person name="Marletaz F."/>
            <person name="Cho S.J."/>
            <person name="Edsinger-Gonzales E."/>
            <person name="Havlak P."/>
            <person name="Hellsten U."/>
            <person name="Kuo D.H."/>
            <person name="Larsson T."/>
            <person name="Lv J."/>
            <person name="Arendt D."/>
            <person name="Savage R."/>
            <person name="Osoegawa K."/>
            <person name="de Jong P."/>
            <person name="Grimwood J."/>
            <person name="Chapman J.A."/>
            <person name="Shapiro H."/>
            <person name="Aerts A."/>
            <person name="Otillar R.P."/>
            <person name="Terry A.Y."/>
            <person name="Boore J.L."/>
            <person name="Grigoriev I.V."/>
            <person name="Lindberg D.R."/>
            <person name="Seaver E.C."/>
            <person name="Weisblat D.A."/>
            <person name="Putnam N.H."/>
            <person name="Rokhsar D.S."/>
        </authorList>
    </citation>
    <scope>NUCLEOTIDE SEQUENCE</scope>
</reference>
<dbReference type="InterPro" id="IPR046952">
    <property type="entry name" value="GSHR/TRXR-like"/>
</dbReference>
<keyword evidence="9" id="KW-0520">NAD</keyword>
<dbReference type="FunFam" id="3.50.50.60:FF:000200">
    <property type="entry name" value="Thioredoxin reductase 2, mitochondrial"/>
    <property type="match status" value="1"/>
</dbReference>
<dbReference type="CTD" id="20210929"/>
<feature type="domain" description="Pyridine nucleotide-disulphide oxidoreductase dimerisation" evidence="12">
    <location>
        <begin position="396"/>
        <end position="509"/>
    </location>
</feature>
<evidence type="ECO:0000256" key="1">
    <source>
        <dbReference type="ARBA" id="ARBA00007532"/>
    </source>
</evidence>
<dbReference type="InterPro" id="IPR023753">
    <property type="entry name" value="FAD/NAD-binding_dom"/>
</dbReference>
<dbReference type="PANTHER" id="PTHR42737:SF7">
    <property type="entry name" value="THIOREDOXIN-DISULFIDE REDUCTASE"/>
    <property type="match status" value="1"/>
</dbReference>
<dbReference type="InterPro" id="IPR012999">
    <property type="entry name" value="Pyr_OxRdtase_I_AS"/>
</dbReference>
<dbReference type="HOGENOM" id="CLU_016755_2_4_1"/>
<evidence type="ECO:0000259" key="12">
    <source>
        <dbReference type="Pfam" id="PF02852"/>
    </source>
</evidence>
<dbReference type="FunFam" id="3.50.50.60:FF:000012">
    <property type="entry name" value="Thioredoxin reductase 1, cytoplasmic"/>
    <property type="match status" value="1"/>
</dbReference>
<evidence type="ECO:0000256" key="9">
    <source>
        <dbReference type="PIRSR" id="PIRSR000350-3"/>
    </source>
</evidence>
<feature type="binding site" evidence="9">
    <location>
        <begin position="225"/>
        <end position="232"/>
    </location>
    <ligand>
        <name>NAD(+)</name>
        <dbReference type="ChEBI" id="CHEBI:57540"/>
    </ligand>
</feature>
<feature type="domain" description="FAD/NAD(P)-binding" evidence="13">
    <location>
        <begin position="39"/>
        <end position="376"/>
    </location>
</feature>
<keyword evidence="2 11" id="KW-0285">Flavoprotein</keyword>
<dbReference type="eggNOG" id="KOG4716">
    <property type="taxonomic scope" value="Eukaryota"/>
</dbReference>
<proteinExistence type="inferred from homology"/>
<dbReference type="GO" id="GO:0004791">
    <property type="term" value="F:thioredoxin-disulfide reductase (NADPH) activity"/>
    <property type="evidence" value="ECO:0000318"/>
    <property type="project" value="GO_Central"/>
</dbReference>
<evidence type="ECO:0000259" key="13">
    <source>
        <dbReference type="Pfam" id="PF07992"/>
    </source>
</evidence>
<evidence type="ECO:0000256" key="8">
    <source>
        <dbReference type="PIRSR" id="PIRSR000350-2"/>
    </source>
</evidence>
<dbReference type="GO" id="GO:0045454">
    <property type="term" value="P:cell redox homeostasis"/>
    <property type="evidence" value="ECO:0000318"/>
    <property type="project" value="GO_Central"/>
</dbReference>
<feature type="binding site" evidence="9">
    <location>
        <position position="315"/>
    </location>
    <ligand>
        <name>NAD(+)</name>
        <dbReference type="ChEBI" id="CHEBI:57540"/>
    </ligand>
</feature>
<evidence type="ECO:0000256" key="10">
    <source>
        <dbReference type="PIRSR" id="PIRSR000350-4"/>
    </source>
</evidence>
<dbReference type="FunCoup" id="T1FQ32">
    <property type="interactions" value="1601"/>
</dbReference>
<dbReference type="Pfam" id="PF02852">
    <property type="entry name" value="Pyr_redox_dim"/>
    <property type="match status" value="1"/>
</dbReference>
<dbReference type="EMBL" id="KB096742">
    <property type="protein sequence ID" value="ESO01919.1"/>
    <property type="molecule type" value="Genomic_DNA"/>
</dbReference>
<reference evidence="15" key="3">
    <citation type="submission" date="2015-06" db="UniProtKB">
        <authorList>
            <consortium name="EnsemblMetazoa"/>
        </authorList>
    </citation>
    <scope>IDENTIFICATION</scope>
</reference>
<feature type="binding site" evidence="9">
    <location>
        <position position="94"/>
    </location>
    <ligand>
        <name>FAD</name>
        <dbReference type="ChEBI" id="CHEBI:57692"/>
    </ligand>
</feature>
<comment type="similarity">
    <text evidence="1 11">Belongs to the class-I pyridine nucleotide-disulfide oxidoreductase family.</text>
</comment>
<keyword evidence="9" id="KW-0547">Nucleotide-binding</keyword>
<dbReference type="Gene3D" id="3.50.50.60">
    <property type="entry name" value="FAD/NAD(P)-binding domain"/>
    <property type="match status" value="2"/>
</dbReference>
<feature type="binding site" evidence="9">
    <location>
        <position position="158"/>
    </location>
    <ligand>
        <name>FAD</name>
        <dbReference type="ChEBI" id="CHEBI:57692"/>
    </ligand>
</feature>
<evidence type="ECO:0000256" key="6">
    <source>
        <dbReference type="ARBA" id="ARBA00023157"/>
    </source>
</evidence>
<dbReference type="PIRSF" id="PIRSF000350">
    <property type="entry name" value="Mercury_reductase_MerA"/>
    <property type="match status" value="1"/>
</dbReference>
<keyword evidence="3 9" id="KW-0274">FAD</keyword>
<keyword evidence="4" id="KW-0521">NADP</keyword>
<keyword evidence="7 11" id="KW-0676">Redox-active center</keyword>
<evidence type="ECO:0000256" key="3">
    <source>
        <dbReference type="ARBA" id="ARBA00022827"/>
    </source>
</evidence>
<dbReference type="OMA" id="CFDYVKP"/>
<dbReference type="InterPro" id="IPR006338">
    <property type="entry name" value="Thioredoxin/glutathione_Rdtase"/>
</dbReference>
<dbReference type="GeneID" id="20210929"/>
<evidence type="ECO:0000256" key="5">
    <source>
        <dbReference type="ARBA" id="ARBA00023002"/>
    </source>
</evidence>
<dbReference type="FunFam" id="3.30.390.30:FF:000004">
    <property type="entry name" value="Thioredoxin reductase 1, cytoplasmic"/>
    <property type="match status" value="1"/>
</dbReference>
<accession>T1FQ32</accession>
<dbReference type="PRINTS" id="PR00411">
    <property type="entry name" value="PNDRDTASEI"/>
</dbReference>
<evidence type="ECO:0000313" key="16">
    <source>
        <dbReference type="Proteomes" id="UP000015101"/>
    </source>
</evidence>
<protein>
    <recommendedName>
        <fullName evidence="17">Thioredoxin-disulfide reductase</fullName>
    </recommendedName>
</protein>
<organism evidence="15 16">
    <name type="scientific">Helobdella robusta</name>
    <name type="common">Californian leech</name>
    <dbReference type="NCBI Taxonomy" id="6412"/>
    <lineage>
        <taxon>Eukaryota</taxon>
        <taxon>Metazoa</taxon>
        <taxon>Spiralia</taxon>
        <taxon>Lophotrochozoa</taxon>
        <taxon>Annelida</taxon>
        <taxon>Clitellata</taxon>
        <taxon>Hirudinea</taxon>
        <taxon>Rhynchobdellida</taxon>
        <taxon>Glossiphoniidae</taxon>
        <taxon>Helobdella</taxon>
    </lineage>
</organism>
<dbReference type="GO" id="GO:0005737">
    <property type="term" value="C:cytoplasm"/>
    <property type="evidence" value="ECO:0000318"/>
    <property type="project" value="GO_Central"/>
</dbReference>
<dbReference type="GO" id="GO:0050660">
    <property type="term" value="F:flavin adenine dinucleotide binding"/>
    <property type="evidence" value="ECO:0007669"/>
    <property type="project" value="InterPro"/>
</dbReference>
<evidence type="ECO:0000313" key="14">
    <source>
        <dbReference type="EMBL" id="ESO01919.1"/>
    </source>
</evidence>
<evidence type="ECO:0000256" key="2">
    <source>
        <dbReference type="ARBA" id="ARBA00022630"/>
    </source>
</evidence>
<reference evidence="16" key="1">
    <citation type="submission" date="2012-12" db="EMBL/GenBank/DDBJ databases">
        <authorList>
            <person name="Hellsten U."/>
            <person name="Grimwood J."/>
            <person name="Chapman J.A."/>
            <person name="Shapiro H."/>
            <person name="Aerts A."/>
            <person name="Otillar R.P."/>
            <person name="Terry A.Y."/>
            <person name="Boore J.L."/>
            <person name="Simakov O."/>
            <person name="Marletaz F."/>
            <person name="Cho S.-J."/>
            <person name="Edsinger-Gonzales E."/>
            <person name="Havlak P."/>
            <person name="Kuo D.-H."/>
            <person name="Larsson T."/>
            <person name="Lv J."/>
            <person name="Arendt D."/>
            <person name="Savage R."/>
            <person name="Osoegawa K."/>
            <person name="de Jong P."/>
            <person name="Lindberg D.R."/>
            <person name="Seaver E.C."/>
            <person name="Weisblat D.A."/>
            <person name="Putnam N.H."/>
            <person name="Grigoriev I.V."/>
            <person name="Rokhsar D.S."/>
        </authorList>
    </citation>
    <scope>NUCLEOTIDE SEQUENCE</scope>
</reference>
<feature type="binding site" evidence="9">
    <location>
        <position position="360"/>
    </location>
    <ligand>
        <name>FAD</name>
        <dbReference type="ChEBI" id="CHEBI:57692"/>
    </ligand>
</feature>
<dbReference type="PANTHER" id="PTHR42737">
    <property type="entry name" value="GLUTATHIONE REDUCTASE"/>
    <property type="match status" value="1"/>
</dbReference>
<dbReference type="InterPro" id="IPR016156">
    <property type="entry name" value="FAD/NAD-linked_Rdtase_dimer_sf"/>
</dbReference>
<evidence type="ECO:0000256" key="7">
    <source>
        <dbReference type="ARBA" id="ARBA00023284"/>
    </source>
</evidence>
<comment type="cofactor">
    <cofactor evidence="9">
        <name>FAD</name>
        <dbReference type="ChEBI" id="CHEBI:57692"/>
    </cofactor>
    <text evidence="9">Binds 1 FAD per subunit.</text>
</comment>
<dbReference type="SUPFAM" id="SSF51905">
    <property type="entry name" value="FAD/NAD(P)-binding domain"/>
    <property type="match status" value="1"/>
</dbReference>
<feature type="disulfide bond" description="Redox-active" evidence="10">
    <location>
        <begin position="85"/>
        <end position="90"/>
    </location>
</feature>
<dbReference type="NCBIfam" id="TIGR01438">
    <property type="entry name" value="TGR"/>
    <property type="match status" value="1"/>
</dbReference>
<dbReference type="InterPro" id="IPR004099">
    <property type="entry name" value="Pyr_nucl-diS_OxRdtase_dimer"/>
</dbReference>
<name>T1FQ32_HELRO</name>
<dbReference type="InterPro" id="IPR001100">
    <property type="entry name" value="Pyr_nuc-diS_OxRdtase"/>
</dbReference>
<keyword evidence="5 11" id="KW-0560">Oxidoreductase</keyword>
<dbReference type="InParanoid" id="T1FQ32"/>
<dbReference type="SUPFAM" id="SSF55424">
    <property type="entry name" value="FAD/NAD-linked reductases, dimerisation (C-terminal) domain"/>
    <property type="match status" value="1"/>
</dbReference>